<proteinExistence type="predicted"/>
<sequence length="26" mass="2881">MSLFSSSSVWLCGLLRLSTYPSEVFA</sequence>
<protein>
    <submittedName>
        <fullName evidence="1">Uncharacterized protein</fullName>
    </submittedName>
</protein>
<dbReference type="AlphaFoldDB" id="A0A0E9RQ36"/>
<reference evidence="1" key="1">
    <citation type="submission" date="2014-11" db="EMBL/GenBank/DDBJ databases">
        <authorList>
            <person name="Amaro Gonzalez C."/>
        </authorList>
    </citation>
    <scope>NUCLEOTIDE SEQUENCE</scope>
</reference>
<organism evidence="1">
    <name type="scientific">Anguilla anguilla</name>
    <name type="common">European freshwater eel</name>
    <name type="synonym">Muraena anguilla</name>
    <dbReference type="NCBI Taxonomy" id="7936"/>
    <lineage>
        <taxon>Eukaryota</taxon>
        <taxon>Metazoa</taxon>
        <taxon>Chordata</taxon>
        <taxon>Craniata</taxon>
        <taxon>Vertebrata</taxon>
        <taxon>Euteleostomi</taxon>
        <taxon>Actinopterygii</taxon>
        <taxon>Neopterygii</taxon>
        <taxon>Teleostei</taxon>
        <taxon>Anguilliformes</taxon>
        <taxon>Anguillidae</taxon>
        <taxon>Anguilla</taxon>
    </lineage>
</organism>
<reference evidence="1" key="2">
    <citation type="journal article" date="2015" name="Fish Shellfish Immunol.">
        <title>Early steps in the European eel (Anguilla anguilla)-Vibrio vulnificus interaction in the gills: Role of the RtxA13 toxin.</title>
        <authorList>
            <person name="Callol A."/>
            <person name="Pajuelo D."/>
            <person name="Ebbesson L."/>
            <person name="Teles M."/>
            <person name="MacKenzie S."/>
            <person name="Amaro C."/>
        </authorList>
    </citation>
    <scope>NUCLEOTIDE SEQUENCE</scope>
</reference>
<dbReference type="EMBL" id="GBXM01078109">
    <property type="protein sequence ID" value="JAH30468.1"/>
    <property type="molecule type" value="Transcribed_RNA"/>
</dbReference>
<name>A0A0E9RQ36_ANGAN</name>
<accession>A0A0E9RQ36</accession>
<evidence type="ECO:0000313" key="1">
    <source>
        <dbReference type="EMBL" id="JAH30468.1"/>
    </source>
</evidence>